<dbReference type="RefSeq" id="XP_036367311.1">
    <property type="nucleotide sequence ID" value="XM_036511418.1"/>
</dbReference>
<dbReference type="Pfam" id="PF23672">
    <property type="entry name" value="DUF7153"/>
    <property type="match status" value="1"/>
</dbReference>
<organism evidence="2 3">
    <name type="scientific">Octopus sinensis</name>
    <name type="common">East Asian common octopus</name>
    <dbReference type="NCBI Taxonomy" id="2607531"/>
    <lineage>
        <taxon>Eukaryota</taxon>
        <taxon>Metazoa</taxon>
        <taxon>Spiralia</taxon>
        <taxon>Lophotrochozoa</taxon>
        <taxon>Mollusca</taxon>
        <taxon>Cephalopoda</taxon>
        <taxon>Coleoidea</taxon>
        <taxon>Octopodiformes</taxon>
        <taxon>Octopoda</taxon>
        <taxon>Incirrata</taxon>
        <taxon>Octopodidae</taxon>
        <taxon>Octopus</taxon>
    </lineage>
</organism>
<reference evidence="3 4" key="1">
    <citation type="submission" date="2025-08" db="UniProtKB">
        <authorList>
            <consortium name="RefSeq"/>
        </authorList>
    </citation>
    <scope>IDENTIFICATION</scope>
</reference>
<accession>A0A7E6FIW3</accession>
<dbReference type="Proteomes" id="UP000515154">
    <property type="component" value="Linkage group LG19"/>
</dbReference>
<evidence type="ECO:0000313" key="2">
    <source>
        <dbReference type="Proteomes" id="UP000515154"/>
    </source>
</evidence>
<evidence type="ECO:0000313" key="4">
    <source>
        <dbReference type="RefSeq" id="XP_036367311.1"/>
    </source>
</evidence>
<feature type="domain" description="DUF7153" evidence="1">
    <location>
        <begin position="43"/>
        <end position="221"/>
    </location>
</feature>
<dbReference type="RefSeq" id="XP_036367312.1">
    <property type="nucleotide sequence ID" value="XM_036511419.1"/>
</dbReference>
<dbReference type="PANTHER" id="PTHR22198">
    <property type="entry name" value="FERM DOMAIN-CONTAINING PROTEIN"/>
    <property type="match status" value="1"/>
</dbReference>
<evidence type="ECO:0000259" key="1">
    <source>
        <dbReference type="Pfam" id="PF23672"/>
    </source>
</evidence>
<dbReference type="InterPro" id="IPR055577">
    <property type="entry name" value="DUF7153"/>
</dbReference>
<dbReference type="AlphaFoldDB" id="A0A7E6FIW3"/>
<keyword evidence="2" id="KW-1185">Reference proteome</keyword>
<protein>
    <submittedName>
        <fullName evidence="3 4">Uncharacterized protein LOC115222307 isoform X2</fullName>
    </submittedName>
</protein>
<gene>
    <name evidence="3 4 5" type="primary">LOC115222307</name>
</gene>
<sequence length="225" mass="26239">MASEQPTLANFHLFEGDFAVVGVNEFRKEWRQIAKGNMRHNTFLEGMLLKSVEARPLFPYIDYAVLDCPDQPVDLNNYFPNYEIVGGQRRVIEPVKTSNGIRADPYCQVDCVGRHGIADLPKRPMNTSTTYFFSAFQTEGNLSTLERTWRSWSGADYLLWKCPDELKLNRITLYKKVHQDTKFTFLVLCECSEGLSHIHKAKDFLERLKERRCGYVSLYRVDRFY</sequence>
<dbReference type="RefSeq" id="XP_036367310.1">
    <property type="nucleotide sequence ID" value="XM_036511417.1"/>
</dbReference>
<evidence type="ECO:0000313" key="3">
    <source>
        <dbReference type="RefSeq" id="XP_036367310.1"/>
    </source>
</evidence>
<proteinExistence type="predicted"/>
<evidence type="ECO:0000313" key="5">
    <source>
        <dbReference type="RefSeq" id="XP_036367312.1"/>
    </source>
</evidence>
<dbReference type="PANTHER" id="PTHR22198:SF1">
    <property type="entry name" value="FERM DOMAIN-CONTAINING PROTEIN"/>
    <property type="match status" value="1"/>
</dbReference>
<name>A0A7E6FIW3_9MOLL</name>